<organism evidence="1">
    <name type="scientific">Triticum aestivum</name>
    <name type="common">Wheat</name>
    <dbReference type="NCBI Taxonomy" id="4565"/>
    <lineage>
        <taxon>Eukaryota</taxon>
        <taxon>Viridiplantae</taxon>
        <taxon>Streptophyta</taxon>
        <taxon>Embryophyta</taxon>
        <taxon>Tracheophyta</taxon>
        <taxon>Spermatophyta</taxon>
        <taxon>Magnoliopsida</taxon>
        <taxon>Liliopsida</taxon>
        <taxon>Poales</taxon>
        <taxon>Poaceae</taxon>
        <taxon>BOP clade</taxon>
        <taxon>Pooideae</taxon>
        <taxon>Triticodae</taxon>
        <taxon>Triticeae</taxon>
        <taxon>Triticinae</taxon>
        <taxon>Triticum</taxon>
    </lineage>
</organism>
<dbReference type="OrthoDB" id="581368at2759"/>
<reference evidence="1" key="2">
    <citation type="submission" date="2020-03" db="EMBL/GenBank/DDBJ databases">
        <title>The second near-complete assembly of the hexaploid bread wheat (Triticum aestivum) genome.</title>
        <authorList>
            <person name="Zimin A.V."/>
            <person name="Puiu D."/>
            <person name="Shumante A."/>
            <person name="Alonge M."/>
            <person name="Salzberg S.L."/>
        </authorList>
    </citation>
    <scope>NUCLEOTIDE SEQUENCE</scope>
    <source>
        <tissue evidence="1">Leaf</tissue>
    </source>
</reference>
<comment type="caution">
    <text evidence="1">The sequence shown here is derived from an EMBL/GenBank/DDBJ whole genome shotgun (WGS) entry which is preliminary data.</text>
</comment>
<proteinExistence type="predicted"/>
<protein>
    <submittedName>
        <fullName evidence="1">Uncharacterized protein</fullName>
    </submittedName>
</protein>
<reference evidence="1" key="1">
    <citation type="journal article" date="2017" name="Gigascience">
        <title>The first near-complete assembly of the hexaploid bread wheat genome, Triticum aestivum.</title>
        <authorList>
            <person name="Zimin A.V."/>
            <person name="Puiu D."/>
            <person name="Hall R."/>
            <person name="Kingan S."/>
            <person name="Clavijo B.J."/>
            <person name="Salzberg S.L."/>
        </authorList>
    </citation>
    <scope>NUCLEOTIDE SEQUENCE</scope>
    <source>
        <tissue evidence="1">Leaf</tissue>
    </source>
</reference>
<dbReference type="Proteomes" id="UP000815260">
    <property type="component" value="Chromosome 2A"/>
</dbReference>
<name>A0A9R1J3X5_WHEAT</name>
<dbReference type="EMBL" id="CM022214">
    <property type="protein sequence ID" value="KAF7003350.1"/>
    <property type="molecule type" value="Genomic_DNA"/>
</dbReference>
<accession>A0A9R1J3X5</accession>
<dbReference type="AlphaFoldDB" id="A0A9R1J3X5"/>
<sequence length="37" mass="4582">WFSVKRQHALMTIADSLYYTKFKLYSRNGRWTQLLCR</sequence>
<feature type="non-terminal residue" evidence="1">
    <location>
        <position position="1"/>
    </location>
</feature>
<evidence type="ECO:0000313" key="1">
    <source>
        <dbReference type="EMBL" id="KAF7003350.1"/>
    </source>
</evidence>
<gene>
    <name evidence="1" type="ORF">CFC21_018674</name>
</gene>